<evidence type="ECO:0000313" key="2">
    <source>
        <dbReference type="Proteomes" id="UP000717585"/>
    </source>
</evidence>
<keyword evidence="2" id="KW-1185">Reference proteome</keyword>
<dbReference type="Proteomes" id="UP000717585">
    <property type="component" value="Unassembled WGS sequence"/>
</dbReference>
<protein>
    <submittedName>
        <fullName evidence="1">Uncharacterized protein</fullName>
    </submittedName>
</protein>
<reference evidence="1" key="1">
    <citation type="submission" date="2021-05" db="EMBL/GenBank/DDBJ databases">
        <title>A free-living protist that lacks canonical eukaryotic 1 DNA replication and segregation systems.</title>
        <authorList>
            <person name="Salas-Leiva D.E."/>
            <person name="Tromer E.C."/>
            <person name="Curtis B.A."/>
            <person name="Jerlstrom-Hultqvist J."/>
            <person name="Kolisko M."/>
            <person name="Yi Z."/>
            <person name="Salas-Leiva J.S."/>
            <person name="Gallot-Lavallee L."/>
            <person name="Kops G.J.P.L."/>
            <person name="Archibald J.M."/>
            <person name="Simpson A.G.B."/>
            <person name="Roger A.J."/>
        </authorList>
    </citation>
    <scope>NUCLEOTIDE SEQUENCE</scope>
    <source>
        <strain evidence="1">BICM</strain>
    </source>
</reference>
<sequence>MPVIYEAANCSIVATPRVRNSKKDHVAILSIRMVFAVILTFKTVPSISNSFAESSLRSPSTVNELMMYCMCVASLNGISSSQL</sequence>
<proteinExistence type="predicted"/>
<evidence type="ECO:0000313" key="1">
    <source>
        <dbReference type="EMBL" id="KAG9389785.1"/>
    </source>
</evidence>
<organism evidence="1 2">
    <name type="scientific">Carpediemonas membranifera</name>
    <dbReference type="NCBI Taxonomy" id="201153"/>
    <lineage>
        <taxon>Eukaryota</taxon>
        <taxon>Metamonada</taxon>
        <taxon>Carpediemonas-like organisms</taxon>
        <taxon>Carpediemonas</taxon>
    </lineage>
</organism>
<dbReference type="EMBL" id="JAHDYR010000067">
    <property type="protein sequence ID" value="KAG9389785.1"/>
    <property type="molecule type" value="Genomic_DNA"/>
</dbReference>
<dbReference type="AlphaFoldDB" id="A0A8J6E6P5"/>
<gene>
    <name evidence="1" type="ORF">J8273_8463</name>
</gene>
<comment type="caution">
    <text evidence="1">The sequence shown here is derived from an EMBL/GenBank/DDBJ whole genome shotgun (WGS) entry which is preliminary data.</text>
</comment>
<accession>A0A8J6E6P5</accession>
<name>A0A8J6E6P5_9EUKA</name>